<keyword evidence="14" id="KW-1185">Reference proteome</keyword>
<dbReference type="Proteomes" id="UP000295504">
    <property type="component" value="Unassembled WGS sequence"/>
</dbReference>
<dbReference type="PROSITE" id="PS01061">
    <property type="entry name" value="FLIP_2"/>
    <property type="match status" value="1"/>
</dbReference>
<sequence length="266" mass="29847">MIKIGMKNKSFLKHRNIYAVLLVCVVLIFLFASIDRAYAQPIQVPRINIGIDEAQSPQEVTSSLQLLLLLTVLSIAPAILIMMTSFTRIIIVLSFIRNAIATQQTPPTQVLIGLALFLTFFIMSPVATNINDNALQPYLNQEISQEVAFTNAMEPIRDFMLRQTREKDLALFIEIGNVNVQNNLEEVPNTVLIPAFIISELKTAFQIGFILFIPFLVIDMVVASTLMSMGMMMLPPAMISLPFKLLLFVMVDGWNIVIRSLVLGFR</sequence>
<protein>
    <recommendedName>
        <fullName evidence="2 12">Flagellar biosynthetic protein FliP</fullName>
    </recommendedName>
</protein>
<evidence type="ECO:0000256" key="9">
    <source>
        <dbReference type="ARBA" id="ARBA00023136"/>
    </source>
</evidence>
<comment type="caution">
    <text evidence="13">The sequence shown here is derived from an EMBL/GenBank/DDBJ whole genome shotgun (WGS) entry which is preliminary data.</text>
</comment>
<dbReference type="PANTHER" id="PTHR30587">
    <property type="entry name" value="FLAGELLAR BIOSYNTHETIC PROTEIN FLIP"/>
    <property type="match status" value="1"/>
</dbReference>
<evidence type="ECO:0000256" key="11">
    <source>
        <dbReference type="ARBA" id="ARBA00023225"/>
    </source>
</evidence>
<dbReference type="OrthoDB" id="9805111at2"/>
<dbReference type="AlphaFoldDB" id="A0A4R2TSU2"/>
<keyword evidence="5 12" id="KW-0812">Transmembrane</keyword>
<evidence type="ECO:0000256" key="3">
    <source>
        <dbReference type="ARBA" id="ARBA00022448"/>
    </source>
</evidence>
<keyword evidence="11 12" id="KW-1006">Bacterial flagellum protein export</keyword>
<keyword evidence="13" id="KW-0969">Cilium</keyword>
<keyword evidence="13" id="KW-0282">Flagellum</keyword>
<feature type="transmembrane region" description="Helical" evidence="12">
    <location>
        <begin position="108"/>
        <end position="127"/>
    </location>
</feature>
<feature type="transmembrane region" description="Helical" evidence="12">
    <location>
        <begin position="245"/>
        <end position="265"/>
    </location>
</feature>
<feature type="transmembrane region" description="Helical" evidence="12">
    <location>
        <begin position="63"/>
        <end position="96"/>
    </location>
</feature>
<keyword evidence="9 12" id="KW-0472">Membrane</keyword>
<dbReference type="EMBL" id="SLYC01000004">
    <property type="protein sequence ID" value="TCQ05872.1"/>
    <property type="molecule type" value="Genomic_DNA"/>
</dbReference>
<keyword evidence="7 12" id="KW-0653">Protein transport</keyword>
<evidence type="ECO:0000256" key="5">
    <source>
        <dbReference type="ARBA" id="ARBA00022692"/>
    </source>
</evidence>
<evidence type="ECO:0000313" key="14">
    <source>
        <dbReference type="Proteomes" id="UP000295504"/>
    </source>
</evidence>
<evidence type="ECO:0000256" key="4">
    <source>
        <dbReference type="ARBA" id="ARBA00022475"/>
    </source>
</evidence>
<evidence type="ECO:0000256" key="1">
    <source>
        <dbReference type="ARBA" id="ARBA00006257"/>
    </source>
</evidence>
<organism evidence="13 14">
    <name type="scientific">Serpentinicella alkaliphila</name>
    <dbReference type="NCBI Taxonomy" id="1734049"/>
    <lineage>
        <taxon>Bacteria</taxon>
        <taxon>Bacillati</taxon>
        <taxon>Bacillota</taxon>
        <taxon>Clostridia</taxon>
        <taxon>Peptostreptococcales</taxon>
        <taxon>Natronincolaceae</taxon>
        <taxon>Serpentinicella</taxon>
    </lineage>
</organism>
<dbReference type="GO" id="GO:0044781">
    <property type="term" value="P:bacterial-type flagellum organization"/>
    <property type="evidence" value="ECO:0007669"/>
    <property type="project" value="UniProtKB-UniRule"/>
</dbReference>
<evidence type="ECO:0000256" key="7">
    <source>
        <dbReference type="ARBA" id="ARBA00022927"/>
    </source>
</evidence>
<keyword evidence="4 12" id="KW-1003">Cell membrane</keyword>
<dbReference type="Pfam" id="PF00813">
    <property type="entry name" value="FliP"/>
    <property type="match status" value="1"/>
</dbReference>
<dbReference type="GO" id="GO:0009425">
    <property type="term" value="C:bacterial-type flagellum basal body"/>
    <property type="evidence" value="ECO:0007669"/>
    <property type="project" value="UniProtKB-SubCell"/>
</dbReference>
<comment type="function">
    <text evidence="12">Plays a role in the flagellum-specific transport system.</text>
</comment>
<dbReference type="NCBIfam" id="NF009438">
    <property type="entry name" value="PRK12797.1"/>
    <property type="match status" value="1"/>
</dbReference>
<reference evidence="13 14" key="1">
    <citation type="submission" date="2019-03" db="EMBL/GenBank/DDBJ databases">
        <title>Genomic Encyclopedia of Type Strains, Phase IV (KMG-IV): sequencing the most valuable type-strain genomes for metagenomic binning, comparative biology and taxonomic classification.</title>
        <authorList>
            <person name="Goeker M."/>
        </authorList>
    </citation>
    <scope>NUCLEOTIDE SEQUENCE [LARGE SCALE GENOMIC DNA]</scope>
    <source>
        <strain evidence="13 14">DSM 100013</strain>
    </source>
</reference>
<keyword evidence="13" id="KW-0966">Cell projection</keyword>
<proteinExistence type="inferred from homology"/>
<dbReference type="GO" id="GO:0005886">
    <property type="term" value="C:plasma membrane"/>
    <property type="evidence" value="ECO:0007669"/>
    <property type="project" value="UniProtKB-SubCell"/>
</dbReference>
<evidence type="ECO:0000256" key="2">
    <source>
        <dbReference type="ARBA" id="ARBA00021714"/>
    </source>
</evidence>
<evidence type="ECO:0000256" key="12">
    <source>
        <dbReference type="RuleBase" id="RU362069"/>
    </source>
</evidence>
<accession>A0A4R2TSU2</accession>
<dbReference type="PRINTS" id="PR00951">
    <property type="entry name" value="FLGBIOSNFLIP"/>
</dbReference>
<evidence type="ECO:0000256" key="10">
    <source>
        <dbReference type="ARBA" id="ARBA00023143"/>
    </source>
</evidence>
<evidence type="ECO:0000256" key="8">
    <source>
        <dbReference type="ARBA" id="ARBA00022989"/>
    </source>
</evidence>
<evidence type="ECO:0000256" key="6">
    <source>
        <dbReference type="ARBA" id="ARBA00022795"/>
    </source>
</evidence>
<name>A0A4R2TSU2_9FIRM</name>
<comment type="subcellular location">
    <subcellularLocation>
        <location evidence="12">Cell membrane</location>
        <topology evidence="12">Multi-pass membrane protein</topology>
    </subcellularLocation>
    <subcellularLocation>
        <location evidence="12">Bacterial flagellum basal body</location>
    </subcellularLocation>
</comment>
<keyword evidence="10" id="KW-0975">Bacterial flagellum</keyword>
<evidence type="ECO:0000313" key="13">
    <source>
        <dbReference type="EMBL" id="TCQ05872.1"/>
    </source>
</evidence>
<feature type="transmembrane region" description="Helical" evidence="12">
    <location>
        <begin position="209"/>
        <end position="233"/>
    </location>
</feature>
<keyword evidence="6 12" id="KW-1005">Bacterial flagellum biogenesis</keyword>
<dbReference type="InterPro" id="IPR005837">
    <property type="entry name" value="FliP"/>
</dbReference>
<comment type="similarity">
    <text evidence="1 12">Belongs to the FliP/MopC/SpaP family.</text>
</comment>
<dbReference type="PRINTS" id="PR01302">
    <property type="entry name" value="TYPE3IMPPROT"/>
</dbReference>
<dbReference type="NCBIfam" id="TIGR01103">
    <property type="entry name" value="fliP"/>
    <property type="match status" value="1"/>
</dbReference>
<keyword evidence="8 12" id="KW-1133">Transmembrane helix</keyword>
<dbReference type="GO" id="GO:0009306">
    <property type="term" value="P:protein secretion"/>
    <property type="evidence" value="ECO:0007669"/>
    <property type="project" value="UniProtKB-UniRule"/>
</dbReference>
<dbReference type="PROSITE" id="PS01060">
    <property type="entry name" value="FLIP_1"/>
    <property type="match status" value="1"/>
</dbReference>
<keyword evidence="3 12" id="KW-0813">Transport</keyword>
<dbReference type="InterPro" id="IPR005838">
    <property type="entry name" value="T3SS_IM_P"/>
</dbReference>
<gene>
    <name evidence="12" type="primary">fliP</name>
    <name evidence="13" type="ORF">EDD79_100453</name>
</gene>
<dbReference type="PANTHER" id="PTHR30587:SF0">
    <property type="entry name" value="FLAGELLAR BIOSYNTHETIC PROTEIN FLIP"/>
    <property type="match status" value="1"/>
</dbReference>